<name>A0A642B464_BACOV</name>
<dbReference type="AlphaFoldDB" id="A0A642B464"/>
<organism evidence="1">
    <name type="scientific">Bacteroides ovatus</name>
    <dbReference type="NCBI Taxonomy" id="28116"/>
    <lineage>
        <taxon>Bacteria</taxon>
        <taxon>Pseudomonadati</taxon>
        <taxon>Bacteroidota</taxon>
        <taxon>Bacteroidia</taxon>
        <taxon>Bacteroidales</taxon>
        <taxon>Bacteroidaceae</taxon>
        <taxon>Bacteroides</taxon>
    </lineage>
</organism>
<accession>A0A642B464</accession>
<reference evidence="1" key="1">
    <citation type="journal article" date="2019" name="Nat. Med.">
        <title>A library of human gut bacterial isolates paired with longitudinal multiomics data enables mechanistic microbiome research.</title>
        <authorList>
            <person name="Poyet M."/>
            <person name="Groussin M."/>
            <person name="Gibbons S.M."/>
            <person name="Avila-Pacheco J."/>
            <person name="Jiang X."/>
            <person name="Kearney S.M."/>
            <person name="Perrotta A.R."/>
            <person name="Berdy B."/>
            <person name="Zhao S."/>
            <person name="Lieberman T.D."/>
            <person name="Swanson P.K."/>
            <person name="Smith M."/>
            <person name="Roesemann S."/>
            <person name="Alexander J.E."/>
            <person name="Rich S.A."/>
            <person name="Livny J."/>
            <person name="Vlamakis H."/>
            <person name="Clish C."/>
            <person name="Bullock K."/>
            <person name="Deik A."/>
            <person name="Scott J."/>
            <person name="Pierce K.A."/>
            <person name="Xavier R.J."/>
            <person name="Alm E.J."/>
        </authorList>
    </citation>
    <scope>NUCLEOTIDE SEQUENCE</scope>
    <source>
        <strain evidence="1">BIOML-A21</strain>
    </source>
</reference>
<gene>
    <name evidence="1" type="ORF">F3C24_27215</name>
</gene>
<protein>
    <submittedName>
        <fullName evidence="1">BACON domain-containing protein</fullName>
    </submittedName>
</protein>
<dbReference type="InterPro" id="IPR013783">
    <property type="entry name" value="Ig-like_fold"/>
</dbReference>
<dbReference type="Gene3D" id="2.60.40.10">
    <property type="entry name" value="Immunoglobulins"/>
    <property type="match status" value="1"/>
</dbReference>
<evidence type="ECO:0000313" key="1">
    <source>
        <dbReference type="EMBL" id="KAA4606889.1"/>
    </source>
</evidence>
<feature type="non-terminal residue" evidence="1">
    <location>
        <position position="102"/>
    </location>
</feature>
<dbReference type="CDD" id="cd14948">
    <property type="entry name" value="BACON"/>
    <property type="match status" value="1"/>
</dbReference>
<sequence>MLLDKVKHILCISLILLVGVTTLYACKSDDKELQGEPVLQVQKSIGFKKEGGEVAVPVKSNREWNASVTEGKEWLTARKASDTELTVSAISSPEKGVREGNI</sequence>
<dbReference type="InterPro" id="IPR024361">
    <property type="entry name" value="BACON"/>
</dbReference>
<comment type="caution">
    <text evidence="1">The sequence shown here is derived from an EMBL/GenBank/DDBJ whole genome shotgun (WGS) entry which is preliminary data.</text>
</comment>
<dbReference type="EMBL" id="VWFV01000130">
    <property type="protein sequence ID" value="KAA4606889.1"/>
    <property type="molecule type" value="Genomic_DNA"/>
</dbReference>
<dbReference type="PROSITE" id="PS51257">
    <property type="entry name" value="PROKAR_LIPOPROTEIN"/>
    <property type="match status" value="1"/>
</dbReference>
<proteinExistence type="predicted"/>